<comment type="caution">
    <text evidence="1">The sequence shown here is derived from an EMBL/GenBank/DDBJ whole genome shotgun (WGS) entry which is preliminary data.</text>
</comment>
<gene>
    <name evidence="1" type="ORF">AXG93_1607s1010</name>
</gene>
<protein>
    <submittedName>
        <fullName evidence="1">Uncharacterized protein</fullName>
    </submittedName>
</protein>
<evidence type="ECO:0000313" key="2">
    <source>
        <dbReference type="Proteomes" id="UP000077202"/>
    </source>
</evidence>
<keyword evidence="2" id="KW-1185">Reference proteome</keyword>
<organism evidence="1 2">
    <name type="scientific">Marchantia polymorpha subsp. ruderalis</name>
    <dbReference type="NCBI Taxonomy" id="1480154"/>
    <lineage>
        <taxon>Eukaryota</taxon>
        <taxon>Viridiplantae</taxon>
        <taxon>Streptophyta</taxon>
        <taxon>Embryophyta</taxon>
        <taxon>Marchantiophyta</taxon>
        <taxon>Marchantiopsida</taxon>
        <taxon>Marchantiidae</taxon>
        <taxon>Marchantiales</taxon>
        <taxon>Marchantiaceae</taxon>
        <taxon>Marchantia</taxon>
    </lineage>
</organism>
<dbReference type="AlphaFoldDB" id="A0A176VW59"/>
<sequence>MARSTQLRMVPLKVPQIGLRAFQNELSAVKLDFLLWGWNWVCPEMVREWLRERNQPPRGFRPHPERWQVSDWEQVLGRCAGEEGDLLFECESVQVTKEEEISFGALFKNSKSSKNGYKTRGVCGAGVDKNSDPLGSASVEYNGPPCIEGTEGLWAKATAWDTD</sequence>
<reference evidence="1" key="1">
    <citation type="submission" date="2016-03" db="EMBL/GenBank/DDBJ databases">
        <title>Mechanisms controlling the formation of the plant cell surface in tip-growing cells are functionally conserved among land plants.</title>
        <authorList>
            <person name="Honkanen S."/>
            <person name="Jones V.A."/>
            <person name="Morieri G."/>
            <person name="Champion C."/>
            <person name="Hetherington A.J."/>
            <person name="Kelly S."/>
            <person name="Saint-Marcoux D."/>
            <person name="Proust H."/>
            <person name="Prescott H."/>
            <person name="Dolan L."/>
        </authorList>
    </citation>
    <scope>NUCLEOTIDE SEQUENCE [LARGE SCALE GENOMIC DNA]</scope>
    <source>
        <tissue evidence="1">Whole gametophyte</tissue>
    </source>
</reference>
<dbReference type="EMBL" id="LVLJ01002563">
    <property type="protein sequence ID" value="OAE24601.1"/>
    <property type="molecule type" value="Genomic_DNA"/>
</dbReference>
<name>A0A176VW59_MARPO</name>
<accession>A0A176VW59</accession>
<proteinExistence type="predicted"/>
<evidence type="ECO:0000313" key="1">
    <source>
        <dbReference type="EMBL" id="OAE24601.1"/>
    </source>
</evidence>
<dbReference type="Proteomes" id="UP000077202">
    <property type="component" value="Unassembled WGS sequence"/>
</dbReference>